<evidence type="ECO:0000256" key="1">
    <source>
        <dbReference type="ARBA" id="ARBA00008694"/>
    </source>
</evidence>
<evidence type="ECO:0000259" key="4">
    <source>
        <dbReference type="PROSITE" id="PS51186"/>
    </source>
</evidence>
<dbReference type="Gene3D" id="3.40.630.30">
    <property type="match status" value="1"/>
</dbReference>
<comment type="similarity">
    <text evidence="1">Belongs to the acetyltransferase family.</text>
</comment>
<evidence type="ECO:0000256" key="2">
    <source>
        <dbReference type="ARBA" id="ARBA00022679"/>
    </source>
</evidence>
<keyword evidence="2 5" id="KW-0808">Transferase</keyword>
<dbReference type="FunFam" id="3.40.630.30:FF:000064">
    <property type="entry name" value="GNAT family acetyltransferase"/>
    <property type="match status" value="1"/>
</dbReference>
<dbReference type="SUPFAM" id="SSF55729">
    <property type="entry name" value="Acyl-CoA N-acyltransferases (Nat)"/>
    <property type="match status" value="1"/>
</dbReference>
<accession>A0A3L9Z243</accession>
<protein>
    <submittedName>
        <fullName evidence="5">L-amino acid N-acyltransferase YncA</fullName>
    </submittedName>
</protein>
<evidence type="ECO:0000313" key="6">
    <source>
        <dbReference type="Proteomes" id="UP000271339"/>
    </source>
</evidence>
<dbReference type="RefSeq" id="WP_121906201.1">
    <property type="nucleotide sequence ID" value="NZ_REFC01000011.1"/>
</dbReference>
<dbReference type="Proteomes" id="UP000271339">
    <property type="component" value="Unassembled WGS sequence"/>
</dbReference>
<proteinExistence type="inferred from homology"/>
<dbReference type="Pfam" id="PF00583">
    <property type="entry name" value="Acetyltransf_1"/>
    <property type="match status" value="1"/>
</dbReference>
<dbReference type="InterPro" id="IPR016181">
    <property type="entry name" value="Acyl_CoA_acyltransferase"/>
</dbReference>
<dbReference type="EMBL" id="REFC01000011">
    <property type="protein sequence ID" value="RMA66190.1"/>
    <property type="molecule type" value="Genomic_DNA"/>
</dbReference>
<evidence type="ECO:0000256" key="3">
    <source>
        <dbReference type="ARBA" id="ARBA00023315"/>
    </source>
</evidence>
<keyword evidence="3 5" id="KW-0012">Acyltransferase</keyword>
<dbReference type="AlphaFoldDB" id="A0A3L9Z243"/>
<feature type="domain" description="N-acetyltransferase" evidence="4">
    <location>
        <begin position="3"/>
        <end position="152"/>
    </location>
</feature>
<dbReference type="CDD" id="cd04301">
    <property type="entry name" value="NAT_SF"/>
    <property type="match status" value="1"/>
</dbReference>
<evidence type="ECO:0000313" key="5">
    <source>
        <dbReference type="EMBL" id="RMA66190.1"/>
    </source>
</evidence>
<name>A0A3L9Z243_9FLAO</name>
<organism evidence="5 6">
    <name type="scientific">Ulvibacter antarcticus</name>
    <dbReference type="NCBI Taxonomy" id="442714"/>
    <lineage>
        <taxon>Bacteria</taxon>
        <taxon>Pseudomonadati</taxon>
        <taxon>Bacteroidota</taxon>
        <taxon>Flavobacteriia</taxon>
        <taxon>Flavobacteriales</taxon>
        <taxon>Flavobacteriaceae</taxon>
        <taxon>Ulvibacter</taxon>
    </lineage>
</organism>
<comment type="caution">
    <text evidence="5">The sequence shown here is derived from an EMBL/GenBank/DDBJ whole genome shotgun (WGS) entry which is preliminary data.</text>
</comment>
<keyword evidence="6" id="KW-1185">Reference proteome</keyword>
<dbReference type="PANTHER" id="PTHR10545:SF29">
    <property type="entry name" value="GH14572P-RELATED"/>
    <property type="match status" value="1"/>
</dbReference>
<dbReference type="InterPro" id="IPR000182">
    <property type="entry name" value="GNAT_dom"/>
</dbReference>
<dbReference type="PROSITE" id="PS51186">
    <property type="entry name" value="GNAT"/>
    <property type="match status" value="1"/>
</dbReference>
<dbReference type="InterPro" id="IPR051016">
    <property type="entry name" value="Diverse_Substrate_AcTransf"/>
</dbReference>
<gene>
    <name evidence="5" type="ORF">BXY75_0609</name>
</gene>
<reference evidence="5 6" key="1">
    <citation type="submission" date="2018-10" db="EMBL/GenBank/DDBJ databases">
        <title>Genomic Encyclopedia of Archaeal and Bacterial Type Strains, Phase II (KMG-II): from individual species to whole genera.</title>
        <authorList>
            <person name="Goeker M."/>
        </authorList>
    </citation>
    <scope>NUCLEOTIDE SEQUENCE [LARGE SCALE GENOMIC DNA]</scope>
    <source>
        <strain evidence="5 6">DSM 23424</strain>
    </source>
</reference>
<dbReference type="OrthoDB" id="9805924at2"/>
<dbReference type="PANTHER" id="PTHR10545">
    <property type="entry name" value="DIAMINE N-ACETYLTRANSFERASE"/>
    <property type="match status" value="1"/>
</dbReference>
<dbReference type="GO" id="GO:0008080">
    <property type="term" value="F:N-acetyltransferase activity"/>
    <property type="evidence" value="ECO:0007669"/>
    <property type="project" value="UniProtKB-ARBA"/>
</dbReference>
<sequence>MNIEIRKATKEDMTKVLELITELAIFEKEPNAVEVTVSDLQKSGFGEDPMFKCWVAEVNREVVGMALVYFRFSTWKGKTVHLEDLVVKESMRGKGVGEALYTEVMKYGHSKGVKRIQWEVLGWNEGAIKFYERSGAHVLRDWHVVHMSEEGIENYIKK</sequence>